<proteinExistence type="predicted"/>
<evidence type="ECO:0000313" key="2">
    <source>
        <dbReference type="EMBL" id="CZR68255.1"/>
    </source>
</evidence>
<keyword evidence="3" id="KW-1185">Reference proteome</keyword>
<dbReference type="EMBL" id="FJOG01000053">
    <property type="protein sequence ID" value="CZR68255.1"/>
    <property type="molecule type" value="Genomic_DNA"/>
</dbReference>
<evidence type="ECO:0000313" key="3">
    <source>
        <dbReference type="Proteomes" id="UP000184330"/>
    </source>
</evidence>
<evidence type="ECO:0000256" key="1">
    <source>
        <dbReference type="SAM" id="MobiDB-lite"/>
    </source>
</evidence>
<sequence>MSSKDFPLLNLPRKKEEHGTTTTASLVNISTKLAPPSGFDPEVFEFLPLVDREHGLVRKAEIPSLANYIEDADDRERFISLVLSQKDAYNEACNNGTLPKDVMFLGPNDKEISILEWFDFITKVPDTKFDGREGKGRRLGRKWINEANRREWLYCKGDKRGMVFDLRWGANSKPLGQAYFEESIKRGEDLAEFDNDEYPELLDDIRSLLCHMSEQDGTKLIQLLISLSTATIIELEEDSSQDSEGYMAEEATLMRFEAPGGIIVTVDEAEEVFDDLADLEDYSLESLEQMERLAKEIVFRFTENGIF</sequence>
<dbReference type="Proteomes" id="UP000184330">
    <property type="component" value="Unassembled WGS sequence"/>
</dbReference>
<gene>
    <name evidence="2" type="ORF">PAC_18154</name>
</gene>
<reference evidence="2 3" key="1">
    <citation type="submission" date="2016-03" db="EMBL/GenBank/DDBJ databases">
        <authorList>
            <person name="Ploux O."/>
        </authorList>
    </citation>
    <scope>NUCLEOTIDE SEQUENCE [LARGE SCALE GENOMIC DNA]</scope>
    <source>
        <strain evidence="2 3">UAMH 11012</strain>
    </source>
</reference>
<protein>
    <submittedName>
        <fullName evidence="2">Uncharacterized protein</fullName>
    </submittedName>
</protein>
<feature type="region of interest" description="Disordered" evidence="1">
    <location>
        <begin position="1"/>
        <end position="22"/>
    </location>
</feature>
<accession>A0A1L7XTC8</accession>
<name>A0A1L7XTC8_9HELO</name>
<dbReference type="AlphaFoldDB" id="A0A1L7XTC8"/>
<organism evidence="2 3">
    <name type="scientific">Phialocephala subalpina</name>
    <dbReference type="NCBI Taxonomy" id="576137"/>
    <lineage>
        <taxon>Eukaryota</taxon>
        <taxon>Fungi</taxon>
        <taxon>Dikarya</taxon>
        <taxon>Ascomycota</taxon>
        <taxon>Pezizomycotina</taxon>
        <taxon>Leotiomycetes</taxon>
        <taxon>Helotiales</taxon>
        <taxon>Mollisiaceae</taxon>
        <taxon>Phialocephala</taxon>
        <taxon>Phialocephala fortinii species complex</taxon>
    </lineage>
</organism>